<comment type="caution">
    <text evidence="1">The sequence shown here is derived from an EMBL/GenBank/DDBJ whole genome shotgun (WGS) entry which is preliminary data.</text>
</comment>
<keyword evidence="2" id="KW-1185">Reference proteome</keyword>
<name>A0A0N0XZ43_9ACTN</name>
<dbReference type="AlphaFoldDB" id="A0A0N0XZ43"/>
<proteinExistence type="predicted"/>
<accession>A0A0N0XZ43</accession>
<evidence type="ECO:0000313" key="1">
    <source>
        <dbReference type="EMBL" id="KPC66246.1"/>
    </source>
</evidence>
<organism evidence="1 2">
    <name type="scientific">Streptomyces chattanoogensis</name>
    <dbReference type="NCBI Taxonomy" id="66876"/>
    <lineage>
        <taxon>Bacteria</taxon>
        <taxon>Bacillati</taxon>
        <taxon>Actinomycetota</taxon>
        <taxon>Actinomycetes</taxon>
        <taxon>Kitasatosporales</taxon>
        <taxon>Streptomycetaceae</taxon>
        <taxon>Streptomyces</taxon>
    </lineage>
</organism>
<protein>
    <submittedName>
        <fullName evidence="1">Lipoprotein</fullName>
    </submittedName>
</protein>
<dbReference type="EMBL" id="LGKG01000013">
    <property type="protein sequence ID" value="KPC66246.1"/>
    <property type="molecule type" value="Genomic_DNA"/>
</dbReference>
<gene>
    <name evidence="1" type="ORF">ADL29_04670</name>
</gene>
<keyword evidence="1" id="KW-0449">Lipoprotein</keyword>
<evidence type="ECO:0000313" key="2">
    <source>
        <dbReference type="Proteomes" id="UP000037982"/>
    </source>
</evidence>
<reference evidence="2" key="1">
    <citation type="submission" date="2015-07" db="EMBL/GenBank/DDBJ databases">
        <authorList>
            <person name="Ju K.-S."/>
            <person name="Doroghazi J.R."/>
            <person name="Metcalf W.W."/>
        </authorList>
    </citation>
    <scope>NUCLEOTIDE SEQUENCE [LARGE SCALE GENOMIC DNA]</scope>
    <source>
        <strain evidence="2">NRRL ISP-5002</strain>
    </source>
</reference>
<dbReference type="RefSeq" id="WP_046926515.1">
    <property type="nucleotide sequence ID" value="NZ_JBIAXE010000007.1"/>
</dbReference>
<dbReference type="PATRIC" id="fig|66876.3.peg.1034"/>
<sequence>MTAALISRGKGRRTAAAIGAVSLGLLTLSACEKPTALATVTAGSSTVSAEATPGCDGGEKALDKVKFTACISKEGGKTLTVSPGEKVRIGVEPDIAKRGWLAFAGDGQGVSKTHQTYRTLDSSQLFVKQDPQTQRTYTVDTVTLQVAEYPKEGGQIPSAIFHFTLKQKD</sequence>
<dbReference type="Proteomes" id="UP000037982">
    <property type="component" value="Unassembled WGS sequence"/>
</dbReference>